<evidence type="ECO:0000313" key="6">
    <source>
        <dbReference type="EMBL" id="WCT74467.1"/>
    </source>
</evidence>
<comment type="similarity">
    <text evidence="3">Belongs to the D-isomer specific 2-hydroxyacid dehydrogenase family.</text>
</comment>
<dbReference type="InterPro" id="IPR036291">
    <property type="entry name" value="NAD(P)-bd_dom_sf"/>
</dbReference>
<dbReference type="InterPro" id="IPR029752">
    <property type="entry name" value="D-isomer_DH_CS1"/>
</dbReference>
<dbReference type="SUPFAM" id="SSF52283">
    <property type="entry name" value="Formate/glycerate dehydrogenase catalytic domain-like"/>
    <property type="match status" value="1"/>
</dbReference>
<keyword evidence="7" id="KW-1185">Reference proteome</keyword>
<sequence length="310" mass="32774">MTILQTTPLPSPQQPSDLLGDAVPILDQLDDPCVWLRAQGGDVECLITHSMRGAPAALLNSLPNLKLIANFGAGIDLIDVEAARRGQVAITASGDVLTHDVADMALWQILTLLRGNAHADAFVRAGDWTGGPLPLGRSARGRRIGILGFGRIGQAIALRAEAIGMIVGYHSRSAVLWSELRHEADPLALARWADVVVVALPGGAKTEAFVDAAFLDALGPEGMLVNIARGSVIDERALIAALRDRRLGAAALDVFRGEPALDPDLLEAPNLLLTPHIGSATRDARVAMLEHVVANVRAFRSGMPLAGRIL</sequence>
<accession>A0ABY7TMM0</accession>
<dbReference type="Pfam" id="PF00389">
    <property type="entry name" value="2-Hacid_dh"/>
    <property type="match status" value="1"/>
</dbReference>
<evidence type="ECO:0000313" key="7">
    <source>
        <dbReference type="Proteomes" id="UP001220395"/>
    </source>
</evidence>
<evidence type="ECO:0000256" key="3">
    <source>
        <dbReference type="RuleBase" id="RU003719"/>
    </source>
</evidence>
<dbReference type="PANTHER" id="PTHR10996">
    <property type="entry name" value="2-HYDROXYACID DEHYDROGENASE-RELATED"/>
    <property type="match status" value="1"/>
</dbReference>
<feature type="domain" description="D-isomer specific 2-hydroxyacid dehydrogenase NAD-binding" evidence="5">
    <location>
        <begin position="107"/>
        <end position="278"/>
    </location>
</feature>
<dbReference type="Pfam" id="PF02826">
    <property type="entry name" value="2-Hacid_dh_C"/>
    <property type="match status" value="1"/>
</dbReference>
<dbReference type="Proteomes" id="UP001220395">
    <property type="component" value="Chromosome"/>
</dbReference>
<protein>
    <submittedName>
        <fullName evidence="6">2-hydroxyacid dehydrogenase</fullName>
    </submittedName>
</protein>
<reference evidence="6 7" key="1">
    <citation type="submission" date="2023-02" db="EMBL/GenBank/DDBJ databases">
        <title>Genome sequence of Sphingomonas naphthae.</title>
        <authorList>
            <person name="Kim S."/>
            <person name="Heo J."/>
            <person name="Kwon S.-W."/>
        </authorList>
    </citation>
    <scope>NUCLEOTIDE SEQUENCE [LARGE SCALE GENOMIC DNA]</scope>
    <source>
        <strain evidence="6 7">KACC 18716</strain>
    </source>
</reference>
<evidence type="ECO:0000256" key="2">
    <source>
        <dbReference type="ARBA" id="ARBA00023027"/>
    </source>
</evidence>
<dbReference type="SUPFAM" id="SSF51735">
    <property type="entry name" value="NAD(P)-binding Rossmann-fold domains"/>
    <property type="match status" value="1"/>
</dbReference>
<keyword evidence="2" id="KW-0520">NAD</keyword>
<evidence type="ECO:0000259" key="4">
    <source>
        <dbReference type="Pfam" id="PF00389"/>
    </source>
</evidence>
<organism evidence="6 7">
    <name type="scientific">Sphingomonas naphthae</name>
    <dbReference type="NCBI Taxonomy" id="1813468"/>
    <lineage>
        <taxon>Bacteria</taxon>
        <taxon>Pseudomonadati</taxon>
        <taxon>Pseudomonadota</taxon>
        <taxon>Alphaproteobacteria</taxon>
        <taxon>Sphingomonadales</taxon>
        <taxon>Sphingomonadaceae</taxon>
        <taxon>Sphingomonas</taxon>
    </lineage>
</organism>
<dbReference type="PROSITE" id="PS00065">
    <property type="entry name" value="D_2_HYDROXYACID_DH_1"/>
    <property type="match status" value="1"/>
</dbReference>
<dbReference type="PANTHER" id="PTHR10996:SF178">
    <property type="entry name" value="2-HYDROXYACID DEHYDROGENASE YGL185C-RELATED"/>
    <property type="match status" value="1"/>
</dbReference>
<dbReference type="Gene3D" id="3.40.50.720">
    <property type="entry name" value="NAD(P)-binding Rossmann-like Domain"/>
    <property type="match status" value="2"/>
</dbReference>
<proteinExistence type="inferred from homology"/>
<evidence type="ECO:0000256" key="1">
    <source>
        <dbReference type="ARBA" id="ARBA00023002"/>
    </source>
</evidence>
<gene>
    <name evidence="6" type="ORF">PQ455_04345</name>
</gene>
<dbReference type="RefSeq" id="WP_273689509.1">
    <property type="nucleotide sequence ID" value="NZ_CP117411.1"/>
</dbReference>
<dbReference type="CDD" id="cd12156">
    <property type="entry name" value="HPPR"/>
    <property type="match status" value="1"/>
</dbReference>
<dbReference type="InterPro" id="IPR050223">
    <property type="entry name" value="D-isomer_2-hydroxyacid_DH"/>
</dbReference>
<evidence type="ECO:0000259" key="5">
    <source>
        <dbReference type="Pfam" id="PF02826"/>
    </source>
</evidence>
<keyword evidence="1 3" id="KW-0560">Oxidoreductase</keyword>
<feature type="domain" description="D-isomer specific 2-hydroxyacid dehydrogenase catalytic" evidence="4">
    <location>
        <begin position="42"/>
        <end position="307"/>
    </location>
</feature>
<dbReference type="EMBL" id="CP117411">
    <property type="protein sequence ID" value="WCT74467.1"/>
    <property type="molecule type" value="Genomic_DNA"/>
</dbReference>
<dbReference type="InterPro" id="IPR006140">
    <property type="entry name" value="D-isomer_DH_NAD-bd"/>
</dbReference>
<dbReference type="InterPro" id="IPR006139">
    <property type="entry name" value="D-isomer_2_OHA_DH_cat_dom"/>
</dbReference>
<name>A0ABY7TMM0_9SPHN</name>